<evidence type="ECO:0000256" key="7">
    <source>
        <dbReference type="ARBA" id="ARBA00072573"/>
    </source>
</evidence>
<dbReference type="CDD" id="cd00038">
    <property type="entry name" value="CAP_ED"/>
    <property type="match status" value="1"/>
</dbReference>
<evidence type="ECO:0000256" key="4">
    <source>
        <dbReference type="ARBA" id="ARBA00022741"/>
    </source>
</evidence>
<keyword evidence="5" id="KW-0114">cAMP</keyword>
<dbReference type="KEGG" id="muo:115460032"/>
<dbReference type="InterPro" id="IPR000595">
    <property type="entry name" value="cNMP-bd_dom"/>
</dbReference>
<proteinExistence type="predicted"/>
<evidence type="ECO:0000256" key="2">
    <source>
        <dbReference type="ARBA" id="ARBA00022490"/>
    </source>
</evidence>
<dbReference type="RefSeq" id="XP_030045748.1">
    <property type="nucleotide sequence ID" value="XM_030189888.1"/>
</dbReference>
<dbReference type="Gene3D" id="2.60.120.10">
    <property type="entry name" value="Jelly Rolls"/>
    <property type="match status" value="2"/>
</dbReference>
<keyword evidence="2" id="KW-0963">Cytoplasm</keyword>
<accession>A0A6P7WZS5</accession>
<name>A0A6P7WZS5_9AMPH</name>
<dbReference type="SMART" id="SM00100">
    <property type="entry name" value="cNMP"/>
    <property type="match status" value="1"/>
</dbReference>
<comment type="function">
    <text evidence="6">Essential for male fertility. Plays an important role in spermatogenesis and regulates sperm motility by controlling the development of the flagellar bending of sperm.</text>
</comment>
<dbReference type="AlphaFoldDB" id="A0A6P7WZS5"/>
<dbReference type="SUPFAM" id="SSF51206">
    <property type="entry name" value="cAMP-binding domain-like"/>
    <property type="match status" value="2"/>
</dbReference>
<evidence type="ECO:0000313" key="11">
    <source>
        <dbReference type="RefSeq" id="XP_030045748.1"/>
    </source>
</evidence>
<evidence type="ECO:0000256" key="6">
    <source>
        <dbReference type="ARBA" id="ARBA00059651"/>
    </source>
</evidence>
<feature type="domain" description="Cyclic nucleotide-binding" evidence="9">
    <location>
        <begin position="128"/>
        <end position="230"/>
    </location>
</feature>
<dbReference type="InParanoid" id="A0A6P7WZS5"/>
<dbReference type="PANTHER" id="PTHR23011:SF43">
    <property type="entry name" value="CYCLIC NUCLEOTIDE-BINDING DOMAIN-CONTAINING PROTEIN 2"/>
    <property type="match status" value="1"/>
</dbReference>
<keyword evidence="3" id="KW-0116">cAMP-binding</keyword>
<feature type="compositionally biased region" description="Polar residues" evidence="8">
    <location>
        <begin position="373"/>
        <end position="400"/>
    </location>
</feature>
<sequence>MRLNKHEKKQHDPHAVTYLQRFQDTVQKVMTLQAVTKYIIRITEDALGSKFWGDVSVPNARSHYNTKKPKESEQNSRKQDCAFDTNSFRSQYEFTFPEKAIEIASRKPEERSPEDVCFIRSVMRGILSFRHYSNAMQLMLARVIHYKRFGKRRVVVRKGHRGDSFYFVFSGVIAVTQDEDGTSALLDPEPILLRKGASFGEVALLKGLRRNATVVCMEETEFLVVDKDEFFKNKLDQELQKELVYRFSFFRSLDLFSSWSDEALEKLAQHCKTEECHHSRVIVNDTSETKNIIFITKGRCDILRLVDLSQCPSYLKWIKRQEALLGKVMVSSQPERRTDTRKKPGSKFKASVAETEDTHNSLLSSLDRRSTLQAPQTSEGFSNLGSPKISSSNPRVTHSTTRSDSKTESNTRKYKDSFFTLEELVREKWRARVNPKIHLGETLPSHLVASVYLRIDALRPGQYFRGVDVAYIESCLEKEGRLCQQESLSCLSMPVHRDPRAMVIVSRGSEVIRIKLDKFCELADLPTTRKLKEETQYPSDNELCHIFLEQNRWKIFKHDLVRDLQQMSDSLQILNPRACLQQQHRNEWDFESQGVLHLGPVGKDRRKVFWVTPVIPNHSASGNRTLEMLPPVQKPIRLIHGIDIPKVCGKRLMC</sequence>
<dbReference type="PANTHER" id="PTHR23011">
    <property type="entry name" value="CYCLIC NUCLEOTIDE-BINDING DOMAIN CONTAINING PROTEIN"/>
    <property type="match status" value="1"/>
</dbReference>
<gene>
    <name evidence="11" type="primary">LOC115460032</name>
</gene>
<dbReference type="GeneID" id="115460032"/>
<dbReference type="Proteomes" id="UP000515156">
    <property type="component" value="Chromosome 1"/>
</dbReference>
<dbReference type="Pfam" id="PF00027">
    <property type="entry name" value="cNMP_binding"/>
    <property type="match status" value="1"/>
</dbReference>
<keyword evidence="10" id="KW-1185">Reference proteome</keyword>
<dbReference type="GO" id="GO:0030552">
    <property type="term" value="F:cAMP binding"/>
    <property type="evidence" value="ECO:0007669"/>
    <property type="project" value="UniProtKB-KW"/>
</dbReference>
<evidence type="ECO:0000256" key="3">
    <source>
        <dbReference type="ARBA" id="ARBA00022566"/>
    </source>
</evidence>
<dbReference type="FunFam" id="2.60.120.10:FF:000083">
    <property type="entry name" value="Cyclic nucleotide binding domain containing 2"/>
    <property type="match status" value="1"/>
</dbReference>
<evidence type="ECO:0000259" key="9">
    <source>
        <dbReference type="PROSITE" id="PS50042"/>
    </source>
</evidence>
<dbReference type="InterPro" id="IPR014710">
    <property type="entry name" value="RmlC-like_jellyroll"/>
</dbReference>
<feature type="compositionally biased region" description="Basic and acidic residues" evidence="8">
    <location>
        <begin position="401"/>
        <end position="411"/>
    </location>
</feature>
<keyword evidence="4" id="KW-0547">Nucleotide-binding</keyword>
<evidence type="ECO:0000256" key="5">
    <source>
        <dbReference type="ARBA" id="ARBA00023149"/>
    </source>
</evidence>
<feature type="region of interest" description="Disordered" evidence="8">
    <location>
        <begin position="330"/>
        <end position="411"/>
    </location>
</feature>
<reference evidence="11" key="1">
    <citation type="submission" date="2025-08" db="UniProtKB">
        <authorList>
            <consortium name="RefSeq"/>
        </authorList>
    </citation>
    <scope>IDENTIFICATION</scope>
</reference>
<comment type="subcellular location">
    <subcellularLocation>
        <location evidence="1">Cytoplasm</location>
        <location evidence="1">Cytosol</location>
    </subcellularLocation>
</comment>
<dbReference type="PROSITE" id="PS50042">
    <property type="entry name" value="CNMP_BINDING_3"/>
    <property type="match status" value="1"/>
</dbReference>
<protein>
    <recommendedName>
        <fullName evidence="7">Cyclic nucleotide-binding domain-containing protein 2</fullName>
    </recommendedName>
</protein>
<evidence type="ECO:0000313" key="10">
    <source>
        <dbReference type="Proteomes" id="UP000515156"/>
    </source>
</evidence>
<organism evidence="10 11">
    <name type="scientific">Microcaecilia unicolor</name>
    <dbReference type="NCBI Taxonomy" id="1415580"/>
    <lineage>
        <taxon>Eukaryota</taxon>
        <taxon>Metazoa</taxon>
        <taxon>Chordata</taxon>
        <taxon>Craniata</taxon>
        <taxon>Vertebrata</taxon>
        <taxon>Euteleostomi</taxon>
        <taxon>Amphibia</taxon>
        <taxon>Gymnophiona</taxon>
        <taxon>Siphonopidae</taxon>
        <taxon>Microcaecilia</taxon>
    </lineage>
</organism>
<dbReference type="InterPro" id="IPR018490">
    <property type="entry name" value="cNMP-bd_dom_sf"/>
</dbReference>
<dbReference type="FunCoup" id="A0A6P7WZS5">
    <property type="interactions" value="69"/>
</dbReference>
<dbReference type="GO" id="GO:0007283">
    <property type="term" value="P:spermatogenesis"/>
    <property type="evidence" value="ECO:0007669"/>
    <property type="project" value="TreeGrafter"/>
</dbReference>
<dbReference type="GO" id="GO:0005829">
    <property type="term" value="C:cytosol"/>
    <property type="evidence" value="ECO:0007669"/>
    <property type="project" value="UniProtKB-SubCell"/>
</dbReference>
<evidence type="ECO:0000256" key="8">
    <source>
        <dbReference type="SAM" id="MobiDB-lite"/>
    </source>
</evidence>
<evidence type="ECO:0000256" key="1">
    <source>
        <dbReference type="ARBA" id="ARBA00004514"/>
    </source>
</evidence>
<dbReference type="OrthoDB" id="166212at2759"/>